<accession>A0A8U0IHK7</accession>
<dbReference type="InterPro" id="IPR016181">
    <property type="entry name" value="Acyl_CoA_acyltransferase"/>
</dbReference>
<sequence length="414" mass="46654">MEYRPLPDDRKTQFQDYLHYGFSLEDGPQSDHETDPDERAGEERALFDGDEMLCVCRHYWFRTRVRGRWCEMPGLSAVASPPEHRREGNVSRLLAESLAEYRERGDFLTALWAFEHPFYERHGWGLATKFVEYECDPDALAFTRESPLAGGTFRKLEADDYDILDSVHAAAHEGYDLAIDRTEEWWREKIFDNWRGDPYVYGWADDAGEVRGYVVYHVRDDDEGKRLQAKELVAADREARTNLLRFLANHDSQVERVSFYDPNETTLLDAARDPGDVDCEVHPGPMVRVVDVPTAIEALDYPLDLDAEFTVAVSDPLADWNDGTFRVAVADGRATCEPTDGPTDGPDGPAATDAAVATDSDVTTGIGALSQVFVGYHSVEDAETLADLEIRTPDARDALAAMFPERDVFLHEGF</sequence>
<keyword evidence="2" id="KW-0012">Acyltransferase</keyword>
<gene>
    <name evidence="2" type="ORF">M0R88_14840</name>
</gene>
<evidence type="ECO:0000259" key="1">
    <source>
        <dbReference type="PROSITE" id="PS51186"/>
    </source>
</evidence>
<dbReference type="Pfam" id="PF13530">
    <property type="entry name" value="SCP2_2"/>
    <property type="match status" value="1"/>
</dbReference>
<dbReference type="Proteomes" id="UP000830434">
    <property type="component" value="Chromosome"/>
</dbReference>
<feature type="domain" description="N-acetyltransferase" evidence="1">
    <location>
        <begin position="1"/>
        <end position="145"/>
    </location>
</feature>
<keyword evidence="3" id="KW-1185">Reference proteome</keyword>
<dbReference type="Gene3D" id="3.40.630.30">
    <property type="match status" value="2"/>
</dbReference>
<dbReference type="AlphaFoldDB" id="A0A8U0IHK7"/>
<dbReference type="PANTHER" id="PTHR37817:SF1">
    <property type="entry name" value="N-ACETYLTRANSFERASE EIS"/>
    <property type="match status" value="1"/>
</dbReference>
<dbReference type="Pfam" id="PF17668">
    <property type="entry name" value="Acetyltransf_17"/>
    <property type="match status" value="1"/>
</dbReference>
<dbReference type="GO" id="GO:0034069">
    <property type="term" value="F:aminoglycoside N-acetyltransferase activity"/>
    <property type="evidence" value="ECO:0007669"/>
    <property type="project" value="TreeGrafter"/>
</dbReference>
<organism evidence="2 3">
    <name type="scientific">Halorussus gelatinilyticus</name>
    <dbReference type="NCBI Taxonomy" id="2937524"/>
    <lineage>
        <taxon>Archaea</taxon>
        <taxon>Methanobacteriati</taxon>
        <taxon>Methanobacteriota</taxon>
        <taxon>Stenosarchaea group</taxon>
        <taxon>Halobacteria</taxon>
        <taxon>Halobacteriales</taxon>
        <taxon>Haladaptataceae</taxon>
        <taxon>Halorussus</taxon>
    </lineage>
</organism>
<protein>
    <submittedName>
        <fullName evidence="2">GNAT family N-acetyltransferase</fullName>
        <ecNumber evidence="2">2.3.1.-</ecNumber>
    </submittedName>
</protein>
<dbReference type="SUPFAM" id="SSF55718">
    <property type="entry name" value="SCP-like"/>
    <property type="match status" value="1"/>
</dbReference>
<dbReference type="SUPFAM" id="SSF55729">
    <property type="entry name" value="Acyl-CoA N-acyltransferases (Nat)"/>
    <property type="match status" value="1"/>
</dbReference>
<dbReference type="EC" id="2.3.1.-" evidence="2"/>
<dbReference type="InterPro" id="IPR000182">
    <property type="entry name" value="GNAT_dom"/>
</dbReference>
<reference evidence="2" key="1">
    <citation type="submission" date="2022-04" db="EMBL/GenBank/DDBJ databases">
        <title>Diverse halophilic archaea isolated from saline environments.</title>
        <authorList>
            <person name="Cui H.-L."/>
        </authorList>
    </citation>
    <scope>NUCLEOTIDE SEQUENCE</scope>
    <source>
        <strain evidence="2">XZYJT40</strain>
    </source>
</reference>
<evidence type="ECO:0000313" key="3">
    <source>
        <dbReference type="Proteomes" id="UP000830434"/>
    </source>
</evidence>
<proteinExistence type="predicted"/>
<keyword evidence="2" id="KW-0808">Transferase</keyword>
<dbReference type="InterPro" id="IPR051554">
    <property type="entry name" value="Acetyltransferase_Eis"/>
</dbReference>
<dbReference type="InterPro" id="IPR025559">
    <property type="entry name" value="Eis_dom"/>
</dbReference>
<dbReference type="GeneID" id="72191157"/>
<dbReference type="PROSITE" id="PS51186">
    <property type="entry name" value="GNAT"/>
    <property type="match status" value="1"/>
</dbReference>
<dbReference type="GO" id="GO:0030649">
    <property type="term" value="P:aminoglycoside antibiotic catabolic process"/>
    <property type="evidence" value="ECO:0007669"/>
    <property type="project" value="TreeGrafter"/>
</dbReference>
<evidence type="ECO:0000313" key="2">
    <source>
        <dbReference type="EMBL" id="UPV99783.1"/>
    </source>
</evidence>
<dbReference type="InterPro" id="IPR036527">
    <property type="entry name" value="SCP2_sterol-bd_dom_sf"/>
</dbReference>
<dbReference type="RefSeq" id="WP_248654274.1">
    <property type="nucleotide sequence ID" value="NZ_CP096658.1"/>
</dbReference>
<dbReference type="InterPro" id="IPR041380">
    <property type="entry name" value="Acetyltransf_17"/>
</dbReference>
<dbReference type="Pfam" id="PF13527">
    <property type="entry name" value="Acetyltransf_9"/>
    <property type="match status" value="1"/>
</dbReference>
<name>A0A8U0IHK7_9EURY</name>
<dbReference type="PANTHER" id="PTHR37817">
    <property type="entry name" value="N-ACETYLTRANSFERASE EIS"/>
    <property type="match status" value="1"/>
</dbReference>
<dbReference type="EMBL" id="CP096658">
    <property type="protein sequence ID" value="UPV99783.1"/>
    <property type="molecule type" value="Genomic_DNA"/>
</dbReference>
<dbReference type="Gene3D" id="3.30.1050.10">
    <property type="entry name" value="SCP2 sterol-binding domain"/>
    <property type="match status" value="1"/>
</dbReference>
<dbReference type="KEGG" id="haxz:M0R88_14840"/>